<organism evidence="2 3">
    <name type="scientific">Methanosarcina siciliae T4/M</name>
    <dbReference type="NCBI Taxonomy" id="1434120"/>
    <lineage>
        <taxon>Archaea</taxon>
        <taxon>Methanobacteriati</taxon>
        <taxon>Methanobacteriota</taxon>
        <taxon>Stenosarchaea group</taxon>
        <taxon>Methanomicrobia</taxon>
        <taxon>Methanosarcinales</taxon>
        <taxon>Methanosarcinaceae</taxon>
        <taxon>Methanosarcina</taxon>
    </lineage>
</organism>
<dbReference type="HOGENOM" id="CLU_2679004_0_0_2"/>
<dbReference type="EMBL" id="CP009506">
    <property type="protein sequence ID" value="AKB30434.1"/>
    <property type="molecule type" value="Genomic_DNA"/>
</dbReference>
<dbReference type="KEGG" id="msw:MSSIT_3715"/>
<proteinExistence type="predicted"/>
<dbReference type="Proteomes" id="UP000033111">
    <property type="component" value="Chromosome"/>
</dbReference>
<evidence type="ECO:0000256" key="1">
    <source>
        <dbReference type="SAM" id="Phobius"/>
    </source>
</evidence>
<accession>A0A0E3PAV7</accession>
<evidence type="ECO:0000313" key="3">
    <source>
        <dbReference type="Proteomes" id="UP000033111"/>
    </source>
</evidence>
<protein>
    <submittedName>
        <fullName evidence="2">Uncharacterized protein</fullName>
    </submittedName>
</protein>
<evidence type="ECO:0000313" key="2">
    <source>
        <dbReference type="EMBL" id="AKB30434.1"/>
    </source>
</evidence>
<feature type="transmembrane region" description="Helical" evidence="1">
    <location>
        <begin position="31"/>
        <end position="53"/>
    </location>
</feature>
<feature type="transmembrane region" description="Helical" evidence="1">
    <location>
        <begin position="6"/>
        <end position="24"/>
    </location>
</feature>
<keyword evidence="3" id="KW-1185">Reference proteome</keyword>
<gene>
    <name evidence="2" type="ORF">MSSIT_3715</name>
</gene>
<sequence>MYYFSGMVASLISGTFQALFSLLFSSCDNHVIFLNGLLIIMLFFSYTTCAGQLNSFMYWFLRVMIVYDPVGAYN</sequence>
<name>A0A0E3PAV7_9EURY</name>
<dbReference type="AlphaFoldDB" id="A0A0E3PAV7"/>
<dbReference type="PATRIC" id="fig|1434120.4.peg.4820"/>
<keyword evidence="1" id="KW-0812">Transmembrane</keyword>
<reference evidence="2 3" key="1">
    <citation type="submission" date="2014-07" db="EMBL/GenBank/DDBJ databases">
        <title>Methanogenic archaea and the global carbon cycle.</title>
        <authorList>
            <person name="Henriksen J.R."/>
            <person name="Luke J."/>
            <person name="Reinhart S."/>
            <person name="Benedict M.N."/>
            <person name="Youngblut N.D."/>
            <person name="Metcalf M.E."/>
            <person name="Whitaker R.J."/>
            <person name="Metcalf W.W."/>
        </authorList>
    </citation>
    <scope>NUCLEOTIDE SEQUENCE [LARGE SCALE GENOMIC DNA]</scope>
    <source>
        <strain evidence="2 3">T4/M</strain>
    </source>
</reference>
<keyword evidence="1" id="KW-0472">Membrane</keyword>
<keyword evidence="1" id="KW-1133">Transmembrane helix</keyword>